<dbReference type="InterPro" id="IPR007085">
    <property type="entry name" value="DNA/pantothenate-metab_flavo_C"/>
</dbReference>
<dbReference type="SUPFAM" id="SSF102645">
    <property type="entry name" value="CoaB-like"/>
    <property type="match status" value="1"/>
</dbReference>
<name>A0A645DYD3_9ZZZZ</name>
<dbReference type="Pfam" id="PF04127">
    <property type="entry name" value="DFP"/>
    <property type="match status" value="2"/>
</dbReference>
<proteinExistence type="predicted"/>
<sequence>MKLLITAGGTREKIDDVRHITNKSTGTLGCAIAEAFLRREETQRIFYVCGMGAKAPALGGRVEILRISDTDELRETVGEILGGNRMDGIIHSMAVSDYTVDAALSVSALCRELAGRLSGVERSAPELSLRLEEAMTACLQEAGRVQHSKISSDADRLMLALKRTPKIIGIFKQLQPEAVLLGFKLLSNVGPKALLQAGEELMRRNRCDLVFANDLAEISPASHSGYLLRADGSHRKIEGRQAVADALADAVAGLIAERRKQA</sequence>
<feature type="domain" description="DNA/pantothenate metabolism flavoprotein C-terminal" evidence="1">
    <location>
        <begin position="144"/>
        <end position="252"/>
    </location>
</feature>
<dbReference type="EMBL" id="VSSQ01041145">
    <property type="protein sequence ID" value="MPM94530.1"/>
    <property type="molecule type" value="Genomic_DNA"/>
</dbReference>
<protein>
    <recommendedName>
        <fullName evidence="1">DNA/pantothenate metabolism flavoprotein C-terminal domain-containing protein</fullName>
    </recommendedName>
</protein>
<evidence type="ECO:0000313" key="2">
    <source>
        <dbReference type="EMBL" id="MPM94530.1"/>
    </source>
</evidence>
<reference evidence="2" key="1">
    <citation type="submission" date="2019-08" db="EMBL/GenBank/DDBJ databases">
        <authorList>
            <person name="Kucharzyk K."/>
            <person name="Murdoch R.W."/>
            <person name="Higgins S."/>
            <person name="Loffler F."/>
        </authorList>
    </citation>
    <scope>NUCLEOTIDE SEQUENCE</scope>
</reference>
<accession>A0A645DYD3</accession>
<organism evidence="2">
    <name type="scientific">bioreactor metagenome</name>
    <dbReference type="NCBI Taxonomy" id="1076179"/>
    <lineage>
        <taxon>unclassified sequences</taxon>
        <taxon>metagenomes</taxon>
        <taxon>ecological metagenomes</taxon>
    </lineage>
</organism>
<dbReference type="InterPro" id="IPR035929">
    <property type="entry name" value="CoaB-like_sf"/>
</dbReference>
<dbReference type="GO" id="GO:0003824">
    <property type="term" value="F:catalytic activity"/>
    <property type="evidence" value="ECO:0007669"/>
    <property type="project" value="UniProtKB-ARBA"/>
</dbReference>
<evidence type="ECO:0000259" key="1">
    <source>
        <dbReference type="Pfam" id="PF04127"/>
    </source>
</evidence>
<gene>
    <name evidence="2" type="ORF">SDC9_141676</name>
</gene>
<dbReference type="GO" id="GO:0015937">
    <property type="term" value="P:coenzyme A biosynthetic process"/>
    <property type="evidence" value="ECO:0007669"/>
    <property type="project" value="UniProtKB-ARBA"/>
</dbReference>
<dbReference type="AlphaFoldDB" id="A0A645DYD3"/>
<feature type="domain" description="DNA/pantothenate metabolism flavoprotein C-terminal" evidence="1">
    <location>
        <begin position="2"/>
        <end position="102"/>
    </location>
</feature>
<dbReference type="Gene3D" id="3.40.50.10300">
    <property type="entry name" value="CoaB-like"/>
    <property type="match status" value="1"/>
</dbReference>
<comment type="caution">
    <text evidence="2">The sequence shown here is derived from an EMBL/GenBank/DDBJ whole genome shotgun (WGS) entry which is preliminary data.</text>
</comment>